<evidence type="ECO:0000256" key="4">
    <source>
        <dbReference type="ARBA" id="ARBA00022490"/>
    </source>
</evidence>
<gene>
    <name evidence="7" type="ORF">SCLCIDRAFT_29303</name>
</gene>
<organism evidence="7 8">
    <name type="scientific">Scleroderma citrinum Foug A</name>
    <dbReference type="NCBI Taxonomy" id="1036808"/>
    <lineage>
        <taxon>Eukaryota</taxon>
        <taxon>Fungi</taxon>
        <taxon>Dikarya</taxon>
        <taxon>Basidiomycota</taxon>
        <taxon>Agaricomycotina</taxon>
        <taxon>Agaricomycetes</taxon>
        <taxon>Agaricomycetidae</taxon>
        <taxon>Boletales</taxon>
        <taxon>Sclerodermatineae</taxon>
        <taxon>Sclerodermataceae</taxon>
        <taxon>Scleroderma</taxon>
    </lineage>
</organism>
<feature type="domain" description="CS" evidence="6">
    <location>
        <begin position="314"/>
        <end position="416"/>
    </location>
</feature>
<name>A0A0C3DL16_9AGAM</name>
<evidence type="ECO:0000256" key="3">
    <source>
        <dbReference type="ARBA" id="ARBA00018915"/>
    </source>
</evidence>
<reference evidence="8" key="2">
    <citation type="submission" date="2015-01" db="EMBL/GenBank/DDBJ databases">
        <title>Evolutionary Origins and Diversification of the Mycorrhizal Mutualists.</title>
        <authorList>
            <consortium name="DOE Joint Genome Institute"/>
            <consortium name="Mycorrhizal Genomics Consortium"/>
            <person name="Kohler A."/>
            <person name="Kuo A."/>
            <person name="Nagy L.G."/>
            <person name="Floudas D."/>
            <person name="Copeland A."/>
            <person name="Barry K.W."/>
            <person name="Cichocki N."/>
            <person name="Veneault-Fourrey C."/>
            <person name="LaButti K."/>
            <person name="Lindquist E.A."/>
            <person name="Lipzen A."/>
            <person name="Lundell T."/>
            <person name="Morin E."/>
            <person name="Murat C."/>
            <person name="Riley R."/>
            <person name="Ohm R."/>
            <person name="Sun H."/>
            <person name="Tunlid A."/>
            <person name="Henrissat B."/>
            <person name="Grigoriev I.V."/>
            <person name="Hibbett D.S."/>
            <person name="Martin F."/>
        </authorList>
    </citation>
    <scope>NUCLEOTIDE SEQUENCE [LARGE SCALE GENOMIC DNA]</scope>
    <source>
        <strain evidence="8">Foug A</strain>
    </source>
</reference>
<reference evidence="7 8" key="1">
    <citation type="submission" date="2014-04" db="EMBL/GenBank/DDBJ databases">
        <authorList>
            <consortium name="DOE Joint Genome Institute"/>
            <person name="Kuo A."/>
            <person name="Kohler A."/>
            <person name="Nagy L.G."/>
            <person name="Floudas D."/>
            <person name="Copeland A."/>
            <person name="Barry K.W."/>
            <person name="Cichocki N."/>
            <person name="Veneault-Fourrey C."/>
            <person name="LaButti K."/>
            <person name="Lindquist E.A."/>
            <person name="Lipzen A."/>
            <person name="Lundell T."/>
            <person name="Morin E."/>
            <person name="Murat C."/>
            <person name="Sun H."/>
            <person name="Tunlid A."/>
            <person name="Henrissat B."/>
            <person name="Grigoriev I.V."/>
            <person name="Hibbett D.S."/>
            <person name="Martin F."/>
            <person name="Nordberg H.P."/>
            <person name="Cantor M.N."/>
            <person name="Hua S.X."/>
        </authorList>
    </citation>
    <scope>NUCLEOTIDE SEQUENCE [LARGE SCALE GENOMIC DNA]</scope>
    <source>
        <strain evidence="7 8">Foug A</strain>
    </source>
</reference>
<dbReference type="InterPro" id="IPR008978">
    <property type="entry name" value="HSP20-like_chaperone"/>
</dbReference>
<dbReference type="PROSITE" id="PS51203">
    <property type="entry name" value="CS"/>
    <property type="match status" value="1"/>
</dbReference>
<evidence type="ECO:0000313" key="7">
    <source>
        <dbReference type="EMBL" id="KIM56766.1"/>
    </source>
</evidence>
<dbReference type="SUPFAM" id="SSF49764">
    <property type="entry name" value="HSP20-like chaperones"/>
    <property type="match status" value="1"/>
</dbReference>
<dbReference type="HOGENOM" id="CLU_021382_0_0_1"/>
<keyword evidence="8" id="KW-1185">Reference proteome</keyword>
<dbReference type="GO" id="GO:0005737">
    <property type="term" value="C:cytoplasm"/>
    <property type="evidence" value="ECO:0007669"/>
    <property type="project" value="UniProtKB-SubCell"/>
</dbReference>
<dbReference type="Pfam" id="PF04969">
    <property type="entry name" value="CS"/>
    <property type="match status" value="1"/>
</dbReference>
<dbReference type="Proteomes" id="UP000053989">
    <property type="component" value="Unassembled WGS sequence"/>
</dbReference>
<dbReference type="PANTHER" id="PTHR21664:SF1">
    <property type="entry name" value="NUDC DOMAIN-CONTAINING PROTEIN 1"/>
    <property type="match status" value="1"/>
</dbReference>
<keyword evidence="5" id="KW-0539">Nucleus</keyword>
<keyword evidence="4" id="KW-0963">Cytoplasm</keyword>
<dbReference type="AlphaFoldDB" id="A0A0C3DL16"/>
<comment type="subcellular location">
    <subcellularLocation>
        <location evidence="2">Cytoplasm</location>
    </subcellularLocation>
    <subcellularLocation>
        <location evidence="1">Nucleus</location>
    </subcellularLocation>
</comment>
<evidence type="ECO:0000256" key="5">
    <source>
        <dbReference type="ARBA" id="ARBA00023242"/>
    </source>
</evidence>
<dbReference type="EMBL" id="KN822110">
    <property type="protein sequence ID" value="KIM56766.1"/>
    <property type="molecule type" value="Genomic_DNA"/>
</dbReference>
<proteinExistence type="predicted"/>
<dbReference type="InterPro" id="IPR037895">
    <property type="entry name" value="NUDCD1"/>
</dbReference>
<evidence type="ECO:0000259" key="6">
    <source>
        <dbReference type="PROSITE" id="PS51203"/>
    </source>
</evidence>
<sequence length="665" mass="72494">MADFKPDRSLLNPKFEGYKLQVISPDVARYDLPYKPTQVTTSGRSPLSLQEVHSRITHNHLALSPNCARALYVDADHRVVVVDVDVFDIHKPPIFNVVYELPKSISAAQVRSETVHREYPSAVFLGDKTTFLSDGHGSLYILDIPQQGPAQLISSFDLVDKEITSVTLPIPFRIHSAARVSDGTAVALLSSRHYDETTFSDGTQTQITAPAKGSLIHHHSEFDVWAARFTFPLNMMQIDSGGLDIAWRRRGEDVPILAVYDSVRAAYALLGSSPYRPINVQRTLTYEPSPDEIAPIPRAEESLDSGTGTPQPPARPYPYSWTQTSDSVTVALPLPSATPKTSITVLFSPTTLSVHIKDAPTTEGMSIPRYSAKQLWDSIRPSTSFWTWDREGEHKLGILSLHIDKTNEGTKWMHVFAGAATTSSTHPGVDSADIDVPETLDPSELYLIRESLEKYTEALRTGDDPSGLGLGHGLPSLAQGEMDEEVDDSVGRTAAFTWVAEDGSVPSWCGSGSGTAPAFSLLSTPLPGTDYCLSSLVVKHGIDGLLHALEGEGDAAQEPRWIHSSTFSALAFVLASKRDTRFTHHTQDAVMAFENGSVDRGGNVYLYWRSSPGQLWAKQSVLKVGDGNAGSLLGIGAFKNDDRDKNGATIIVCLCENQLVVLFNV</sequence>
<dbReference type="InParanoid" id="A0A0C3DL16"/>
<evidence type="ECO:0000256" key="2">
    <source>
        <dbReference type="ARBA" id="ARBA00004496"/>
    </source>
</evidence>
<evidence type="ECO:0000313" key="8">
    <source>
        <dbReference type="Proteomes" id="UP000053989"/>
    </source>
</evidence>
<evidence type="ECO:0000256" key="1">
    <source>
        <dbReference type="ARBA" id="ARBA00004123"/>
    </source>
</evidence>
<dbReference type="STRING" id="1036808.A0A0C3DL16"/>
<dbReference type="GO" id="GO:0005634">
    <property type="term" value="C:nucleus"/>
    <property type="evidence" value="ECO:0007669"/>
    <property type="project" value="UniProtKB-SubCell"/>
</dbReference>
<dbReference type="PANTHER" id="PTHR21664">
    <property type="entry name" value="CHRONIC MYELOGENOUS LEUKEMIA TUMOR ANTIGEN 66"/>
    <property type="match status" value="1"/>
</dbReference>
<protein>
    <recommendedName>
        <fullName evidence="3">NudC domain-containing protein 1</fullName>
    </recommendedName>
</protein>
<accession>A0A0C3DL16</accession>
<dbReference type="OrthoDB" id="428655at2759"/>
<dbReference type="CDD" id="cd06467">
    <property type="entry name" value="p23_NUDC_like"/>
    <property type="match status" value="1"/>
</dbReference>
<dbReference type="Gene3D" id="2.60.40.790">
    <property type="match status" value="1"/>
</dbReference>
<dbReference type="InterPro" id="IPR007052">
    <property type="entry name" value="CS_dom"/>
</dbReference>